<dbReference type="Proteomes" id="UP000306753">
    <property type="component" value="Unassembled WGS sequence"/>
</dbReference>
<comment type="caution">
    <text evidence="2">The sequence shown here is derived from an EMBL/GenBank/DDBJ whole genome shotgun (WGS) entry which is preliminary data.</text>
</comment>
<protein>
    <submittedName>
        <fullName evidence="2">Uncharacterized protein</fullName>
    </submittedName>
</protein>
<keyword evidence="1" id="KW-0472">Membrane</keyword>
<dbReference type="EMBL" id="QLAG01000013">
    <property type="protein sequence ID" value="TLX63282.1"/>
    <property type="molecule type" value="Genomic_DNA"/>
</dbReference>
<reference evidence="2 3" key="1">
    <citation type="journal article" date="2017" name="Eur. J. Clin. Microbiol. Infect. Dis.">
        <title>Uncommonly isolated clinical Pseudomonas: identification and phylogenetic assignation.</title>
        <authorList>
            <person name="Mulet M."/>
            <person name="Gomila M."/>
            <person name="Ramirez A."/>
            <person name="Cardew S."/>
            <person name="Moore E.R."/>
            <person name="Lalucat J."/>
            <person name="Garcia-Valdes E."/>
        </authorList>
    </citation>
    <scope>NUCLEOTIDE SEQUENCE [LARGE SCALE GENOMIC DNA]</scope>
    <source>
        <strain evidence="2 3">SD129</strain>
    </source>
</reference>
<evidence type="ECO:0000256" key="1">
    <source>
        <dbReference type="SAM" id="Phobius"/>
    </source>
</evidence>
<dbReference type="RefSeq" id="WP_138411851.1">
    <property type="nucleotide sequence ID" value="NZ_QLAF01000018.1"/>
</dbReference>
<evidence type="ECO:0000313" key="3">
    <source>
        <dbReference type="Proteomes" id="UP000306753"/>
    </source>
</evidence>
<name>A0A5R9QES7_9GAMM</name>
<accession>A0A5R9QES7</accession>
<gene>
    <name evidence="2" type="ORF">DN820_12215</name>
</gene>
<organism evidence="2 3">
    <name type="scientific">Stutzerimonas nosocomialis</name>
    <dbReference type="NCBI Taxonomy" id="1056496"/>
    <lineage>
        <taxon>Bacteria</taxon>
        <taxon>Pseudomonadati</taxon>
        <taxon>Pseudomonadota</taxon>
        <taxon>Gammaproteobacteria</taxon>
        <taxon>Pseudomonadales</taxon>
        <taxon>Pseudomonadaceae</taxon>
        <taxon>Stutzerimonas</taxon>
    </lineage>
</organism>
<keyword evidence="3" id="KW-1185">Reference proteome</keyword>
<evidence type="ECO:0000313" key="2">
    <source>
        <dbReference type="EMBL" id="TLX63282.1"/>
    </source>
</evidence>
<keyword evidence="1" id="KW-1133">Transmembrane helix</keyword>
<feature type="transmembrane region" description="Helical" evidence="1">
    <location>
        <begin position="26"/>
        <end position="46"/>
    </location>
</feature>
<keyword evidence="1" id="KW-0812">Transmembrane</keyword>
<sequence length="146" mass="16249">MQGTDREDDRHSTAPEDPRPRLWRRFLASLALIGLLVGVMIGRLTAPGPVELLAVEPFGEGVQLWFSREPPRQEQHLEGAFAMLFESKGEASNGRLEGAAGIVSWRLQNTERGLLLHFVATRPLRATLDEGEEKGRWGLRVSLAPQ</sequence>
<dbReference type="AlphaFoldDB" id="A0A5R9QES7"/>
<proteinExistence type="predicted"/>